<evidence type="ECO:0000313" key="2">
    <source>
        <dbReference type="EMBL" id="URE39228.1"/>
    </source>
</evidence>
<dbReference type="OrthoDB" id="643381at2759"/>
<proteinExistence type="predicted"/>
<feature type="compositionally biased region" description="Low complexity" evidence="1">
    <location>
        <begin position="43"/>
        <end position="52"/>
    </location>
</feature>
<sequence length="121" mass="13706">MPQALQPCDSAGELLDRSKTRISRHLESSEVEDDENARKDRSSGIFSLSLSSAPAPCKRESRRIRSLRSSGSPSYASAKCSSLDLATMSSLMRSWTRQKRTLPDSFLWVTWSRQRPTSWLR</sequence>
<dbReference type="AlphaFoldDB" id="A0A9E7I171"/>
<dbReference type="Proteomes" id="UP001055439">
    <property type="component" value="Chromosome 8"/>
</dbReference>
<organism evidence="2 3">
    <name type="scientific">Musa troglodytarum</name>
    <name type="common">fe'i banana</name>
    <dbReference type="NCBI Taxonomy" id="320322"/>
    <lineage>
        <taxon>Eukaryota</taxon>
        <taxon>Viridiplantae</taxon>
        <taxon>Streptophyta</taxon>
        <taxon>Embryophyta</taxon>
        <taxon>Tracheophyta</taxon>
        <taxon>Spermatophyta</taxon>
        <taxon>Magnoliopsida</taxon>
        <taxon>Liliopsida</taxon>
        <taxon>Zingiberales</taxon>
        <taxon>Musaceae</taxon>
        <taxon>Musa</taxon>
    </lineage>
</organism>
<keyword evidence="3" id="KW-1185">Reference proteome</keyword>
<dbReference type="EMBL" id="CP097510">
    <property type="protein sequence ID" value="URE39233.1"/>
    <property type="molecule type" value="Genomic_DNA"/>
</dbReference>
<protein>
    <submittedName>
        <fullName evidence="2">Uncharacterized protein</fullName>
    </submittedName>
</protein>
<reference evidence="2" key="1">
    <citation type="submission" date="2022-05" db="EMBL/GenBank/DDBJ databases">
        <title>The Musa troglodytarum L. genome provides insights into the mechanism of non-climacteric behaviour and enrichment of carotenoids.</title>
        <authorList>
            <person name="Wang J."/>
        </authorList>
    </citation>
    <scope>NUCLEOTIDE SEQUENCE</scope>
    <source>
        <tissue evidence="2">Leaf</tissue>
    </source>
</reference>
<gene>
    <name evidence="2" type="ORF">MUK42_35941</name>
</gene>
<evidence type="ECO:0000313" key="3">
    <source>
        <dbReference type="Proteomes" id="UP001055439"/>
    </source>
</evidence>
<dbReference type="EMBL" id="CP097510">
    <property type="protein sequence ID" value="URE39228.1"/>
    <property type="molecule type" value="Genomic_DNA"/>
</dbReference>
<name>A0A9E7I171_9LILI</name>
<feature type="region of interest" description="Disordered" evidence="1">
    <location>
        <begin position="22"/>
        <end position="52"/>
    </location>
</feature>
<accession>A0A9E7I171</accession>
<evidence type="ECO:0000256" key="1">
    <source>
        <dbReference type="SAM" id="MobiDB-lite"/>
    </source>
</evidence>
<feature type="region of interest" description="Disordered" evidence="1">
    <location>
        <begin position="57"/>
        <end position="76"/>
    </location>
</feature>
<feature type="compositionally biased region" description="Low complexity" evidence="1">
    <location>
        <begin position="67"/>
        <end position="76"/>
    </location>
</feature>